<evidence type="ECO:0000256" key="1">
    <source>
        <dbReference type="SAM" id="Phobius"/>
    </source>
</evidence>
<gene>
    <name evidence="2" type="ORF">HCZ30_14660</name>
</gene>
<dbReference type="EMBL" id="JAATOP010000012">
    <property type="protein sequence ID" value="NIY73673.1"/>
    <property type="molecule type" value="Genomic_DNA"/>
</dbReference>
<sequence>MHIALAFGAPLGRFTVGGRFEGRLPPLWRGLAIVQACILAAMAWVILNEGSPDSWLTVVTVITAISLIANAASPSKPERLLWTPVLFLMTVAALVVTVIR</sequence>
<comment type="caution">
    <text evidence="2">The sequence shown here is derived from an EMBL/GenBank/DDBJ whole genome shotgun (WGS) entry which is preliminary data.</text>
</comment>
<keyword evidence="1" id="KW-1133">Transmembrane helix</keyword>
<feature type="transmembrane region" description="Helical" evidence="1">
    <location>
        <begin position="27"/>
        <end position="47"/>
    </location>
</feature>
<evidence type="ECO:0000313" key="3">
    <source>
        <dbReference type="Proteomes" id="UP000709466"/>
    </source>
</evidence>
<feature type="transmembrane region" description="Helical" evidence="1">
    <location>
        <begin position="79"/>
        <end position="99"/>
    </location>
</feature>
<reference evidence="2 3" key="1">
    <citation type="submission" date="2020-03" db="EMBL/GenBank/DDBJ databases">
        <title>Bacterial isolates of synthetic phycosphere.</title>
        <authorList>
            <person name="Fu H."/>
            <person name="Moran M.A."/>
        </authorList>
    </citation>
    <scope>NUCLEOTIDE SEQUENCE [LARGE SCALE GENOMIC DNA]</scope>
    <source>
        <strain evidence="2 3">HF1</strain>
    </source>
</reference>
<name>A0ABX0VZZ9_9RHOB</name>
<proteinExistence type="predicted"/>
<evidence type="ECO:0000313" key="2">
    <source>
        <dbReference type="EMBL" id="NIY73673.1"/>
    </source>
</evidence>
<keyword evidence="1" id="KW-0812">Transmembrane</keyword>
<feature type="transmembrane region" description="Helical" evidence="1">
    <location>
        <begin position="54"/>
        <end position="73"/>
    </location>
</feature>
<accession>A0ABX0VZZ9</accession>
<organism evidence="2 3">
    <name type="scientific">Marivivens donghaensis</name>
    <dbReference type="NCBI Taxonomy" id="1699413"/>
    <lineage>
        <taxon>Bacteria</taxon>
        <taxon>Pseudomonadati</taxon>
        <taxon>Pseudomonadota</taxon>
        <taxon>Alphaproteobacteria</taxon>
        <taxon>Rhodobacterales</taxon>
        <taxon>Paracoccaceae</taxon>
        <taxon>Marivivens group</taxon>
        <taxon>Marivivens</taxon>
    </lineage>
</organism>
<protein>
    <submittedName>
        <fullName evidence="2">Uncharacterized protein</fullName>
    </submittedName>
</protein>
<dbReference type="Proteomes" id="UP000709466">
    <property type="component" value="Unassembled WGS sequence"/>
</dbReference>
<keyword evidence="1" id="KW-0472">Membrane</keyword>
<dbReference type="RefSeq" id="WP_167639058.1">
    <property type="nucleotide sequence ID" value="NZ_JAATOP010000012.1"/>
</dbReference>
<keyword evidence="3" id="KW-1185">Reference proteome</keyword>